<dbReference type="AlphaFoldDB" id="A0A9Q0MMC3"/>
<organism evidence="2 3">
    <name type="scientific">Pseudolycoriella hygida</name>
    <dbReference type="NCBI Taxonomy" id="35572"/>
    <lineage>
        <taxon>Eukaryota</taxon>
        <taxon>Metazoa</taxon>
        <taxon>Ecdysozoa</taxon>
        <taxon>Arthropoda</taxon>
        <taxon>Hexapoda</taxon>
        <taxon>Insecta</taxon>
        <taxon>Pterygota</taxon>
        <taxon>Neoptera</taxon>
        <taxon>Endopterygota</taxon>
        <taxon>Diptera</taxon>
        <taxon>Nematocera</taxon>
        <taxon>Sciaroidea</taxon>
        <taxon>Sciaridae</taxon>
        <taxon>Pseudolycoriella</taxon>
    </lineage>
</organism>
<reference evidence="2" key="1">
    <citation type="submission" date="2022-07" db="EMBL/GenBank/DDBJ databases">
        <authorList>
            <person name="Trinca V."/>
            <person name="Uliana J.V.C."/>
            <person name="Torres T.T."/>
            <person name="Ward R.J."/>
            <person name="Monesi N."/>
        </authorList>
    </citation>
    <scope>NUCLEOTIDE SEQUENCE</scope>
    <source>
        <strain evidence="2">HSMRA1968</strain>
        <tissue evidence="2">Whole embryos</tissue>
    </source>
</reference>
<evidence type="ECO:0000313" key="2">
    <source>
        <dbReference type="EMBL" id="KAJ6633350.1"/>
    </source>
</evidence>
<dbReference type="EMBL" id="WJQU01002075">
    <property type="protein sequence ID" value="KAJ6633350.1"/>
    <property type="molecule type" value="Genomic_DNA"/>
</dbReference>
<feature type="non-terminal residue" evidence="2">
    <location>
        <position position="102"/>
    </location>
</feature>
<evidence type="ECO:0000256" key="1">
    <source>
        <dbReference type="SAM" id="MobiDB-lite"/>
    </source>
</evidence>
<protein>
    <submittedName>
        <fullName evidence="2">Protein hu-li tai shao</fullName>
    </submittedName>
</protein>
<evidence type="ECO:0000313" key="3">
    <source>
        <dbReference type="Proteomes" id="UP001151699"/>
    </source>
</evidence>
<proteinExistence type="predicted"/>
<feature type="non-terminal residue" evidence="2">
    <location>
        <position position="1"/>
    </location>
</feature>
<accession>A0A9Q0MMC3</accession>
<dbReference type="OrthoDB" id="3238794at2759"/>
<feature type="compositionally biased region" description="Polar residues" evidence="1">
    <location>
        <begin position="57"/>
        <end position="74"/>
    </location>
</feature>
<feature type="region of interest" description="Disordered" evidence="1">
    <location>
        <begin position="1"/>
        <end position="102"/>
    </location>
</feature>
<name>A0A9Q0MMC3_9DIPT</name>
<comment type="caution">
    <text evidence="2">The sequence shown here is derived from an EMBL/GenBank/DDBJ whole genome shotgun (WGS) entry which is preliminary data.</text>
</comment>
<feature type="compositionally biased region" description="Basic and acidic residues" evidence="1">
    <location>
        <begin position="28"/>
        <end position="42"/>
    </location>
</feature>
<gene>
    <name evidence="2" type="primary">hts_1</name>
    <name evidence="2" type="ORF">Bhyg_16898</name>
</gene>
<dbReference type="Proteomes" id="UP001151699">
    <property type="component" value="Unassembled WGS sequence"/>
</dbReference>
<keyword evidence="3" id="KW-1185">Reference proteome</keyword>
<sequence length="102" mass="11260">TDTDFSESEGLSSLQISAPAKLGIRQTEQSEEHQVHRIETKQAPKPSQPEVVLSDGENVQNGDHSDAHVSTFSHSSKEDVSTEGSPKKDKKKKKGLRTPYKF</sequence>